<dbReference type="HOGENOM" id="CLU_013985_28_1_9"/>
<dbReference type="GO" id="GO:1990189">
    <property type="term" value="F:protein N-terminal-serine acetyltransferase activity"/>
    <property type="evidence" value="ECO:0007669"/>
    <property type="project" value="TreeGrafter"/>
</dbReference>
<organism evidence="2 3">
    <name type="scientific">Lacrimispora saccharolytica (strain ATCC 35040 / DSM 2544 / NRCC 2533 / WM1)</name>
    <name type="common">Clostridium saccharolyticum</name>
    <dbReference type="NCBI Taxonomy" id="610130"/>
    <lineage>
        <taxon>Bacteria</taxon>
        <taxon>Bacillati</taxon>
        <taxon>Bacillota</taxon>
        <taxon>Clostridia</taxon>
        <taxon>Lachnospirales</taxon>
        <taxon>Lachnospiraceae</taxon>
        <taxon>Lacrimispora</taxon>
    </lineage>
</organism>
<dbReference type="KEGG" id="csh:Closa_2599"/>
<feature type="domain" description="N-acetyltransferase" evidence="1">
    <location>
        <begin position="8"/>
        <end position="154"/>
    </location>
</feature>
<dbReference type="PANTHER" id="PTHR43441:SF6">
    <property type="entry name" value="N-ACETYLTRANSFERASE DOMAIN-CONTAINING PROTEIN"/>
    <property type="match status" value="1"/>
</dbReference>
<dbReference type="InterPro" id="IPR016181">
    <property type="entry name" value="Acyl_CoA_acyltransferase"/>
</dbReference>
<dbReference type="STRING" id="610130.Closa_2599"/>
<dbReference type="SUPFAM" id="SSF55729">
    <property type="entry name" value="Acyl-CoA N-acyltransferases (Nat)"/>
    <property type="match status" value="1"/>
</dbReference>
<dbReference type="PANTHER" id="PTHR43441">
    <property type="entry name" value="RIBOSOMAL-PROTEIN-SERINE ACETYLTRANSFERASE"/>
    <property type="match status" value="1"/>
</dbReference>
<evidence type="ECO:0000313" key="2">
    <source>
        <dbReference type="EMBL" id="ADL05165.1"/>
    </source>
</evidence>
<proteinExistence type="predicted"/>
<gene>
    <name evidence="2" type="ordered locus">Closa_2599</name>
</gene>
<dbReference type="Proteomes" id="UP000001662">
    <property type="component" value="Chromosome"/>
</dbReference>
<dbReference type="InterPro" id="IPR051908">
    <property type="entry name" value="Ribosomal_N-acetyltransferase"/>
</dbReference>
<dbReference type="PROSITE" id="PS51186">
    <property type="entry name" value="GNAT"/>
    <property type="match status" value="1"/>
</dbReference>
<dbReference type="OrthoDB" id="7863753at2"/>
<dbReference type="Gene3D" id="3.40.630.30">
    <property type="match status" value="1"/>
</dbReference>
<dbReference type="RefSeq" id="WP_013273250.1">
    <property type="nucleotide sequence ID" value="NC_014376.1"/>
</dbReference>
<reference evidence="2" key="1">
    <citation type="submission" date="2010-07" db="EMBL/GenBank/DDBJ databases">
        <title>Complete sequence of Clostridium saccharolyticum WM1.</title>
        <authorList>
            <consortium name="US DOE Joint Genome Institute"/>
            <person name="Lucas S."/>
            <person name="Copeland A."/>
            <person name="Lapidus A."/>
            <person name="Cheng J.-F."/>
            <person name="Bruce D."/>
            <person name="Goodwin L."/>
            <person name="Pitluck S."/>
            <person name="Chertkov O."/>
            <person name="Detter J.C."/>
            <person name="Han C."/>
            <person name="Tapia R."/>
            <person name="Land M."/>
            <person name="Hauser L."/>
            <person name="Chang Y.-J."/>
            <person name="Jeffries C."/>
            <person name="Kyrpides N."/>
            <person name="Ivanova N."/>
            <person name="Mikhailova N."/>
            <person name="Mouttaki H."/>
            <person name="Lin L."/>
            <person name="Zhou J."/>
            <person name="Hemme C.L."/>
            <person name="Woyke T."/>
        </authorList>
    </citation>
    <scope>NUCLEOTIDE SEQUENCE [LARGE SCALE GENOMIC DNA]</scope>
    <source>
        <strain evidence="2">WM1</strain>
    </source>
</reference>
<evidence type="ECO:0000313" key="3">
    <source>
        <dbReference type="Proteomes" id="UP000001662"/>
    </source>
</evidence>
<accession>D9R558</accession>
<dbReference type="GO" id="GO:0005737">
    <property type="term" value="C:cytoplasm"/>
    <property type="evidence" value="ECO:0007669"/>
    <property type="project" value="TreeGrafter"/>
</dbReference>
<evidence type="ECO:0000259" key="1">
    <source>
        <dbReference type="PROSITE" id="PS51186"/>
    </source>
</evidence>
<dbReference type="Pfam" id="PF13302">
    <property type="entry name" value="Acetyltransf_3"/>
    <property type="match status" value="1"/>
</dbReference>
<keyword evidence="3" id="KW-1185">Reference proteome</keyword>
<sequence>MKETAVTTDRLYMIPQSLEELALRLEKEMDGDMKKAYGDMIETMKRLPGQEEWGSEWKISLASGLTIGGIGFKGAPDGEGTVEIGYGIDAAYQGNGYATEAVNGMVKWAFAQENVRCVTAQTEQDNNRSKKVLRNNGFVRDGNGEEGPLYKIHL</sequence>
<dbReference type="eggNOG" id="COG1670">
    <property type="taxonomic scope" value="Bacteria"/>
</dbReference>
<dbReference type="CDD" id="cd04301">
    <property type="entry name" value="NAT_SF"/>
    <property type="match status" value="1"/>
</dbReference>
<dbReference type="AlphaFoldDB" id="D9R558"/>
<dbReference type="GO" id="GO:0008999">
    <property type="term" value="F:protein-N-terminal-alanine acetyltransferase activity"/>
    <property type="evidence" value="ECO:0007669"/>
    <property type="project" value="TreeGrafter"/>
</dbReference>
<protein>
    <submittedName>
        <fullName evidence="2">GCN5-related N-acetyltransferase</fullName>
    </submittedName>
</protein>
<dbReference type="InterPro" id="IPR000182">
    <property type="entry name" value="GNAT_dom"/>
</dbReference>
<dbReference type="EMBL" id="CP002109">
    <property type="protein sequence ID" value="ADL05165.1"/>
    <property type="molecule type" value="Genomic_DNA"/>
</dbReference>
<dbReference type="PaxDb" id="610130-Closa_2599"/>
<name>D9R558_LACSW</name>